<evidence type="ECO:0000256" key="12">
    <source>
        <dbReference type="ARBA" id="ARBA00023136"/>
    </source>
</evidence>
<dbReference type="InterPro" id="IPR001460">
    <property type="entry name" value="PCN-bd_Tpept"/>
</dbReference>
<dbReference type="GO" id="GO:0009002">
    <property type="term" value="F:serine-type D-Ala-D-Ala carboxypeptidase activity"/>
    <property type="evidence" value="ECO:0007669"/>
    <property type="project" value="UniProtKB-EC"/>
</dbReference>
<evidence type="ECO:0000256" key="13">
    <source>
        <dbReference type="ARBA" id="ARBA00023316"/>
    </source>
</evidence>
<organism evidence="18 19">
    <name type="scientific">Candidatus Aveggerthella stercoripullorum</name>
    <dbReference type="NCBI Taxonomy" id="2840688"/>
    <lineage>
        <taxon>Bacteria</taxon>
        <taxon>Bacillati</taxon>
        <taxon>Actinomycetota</taxon>
        <taxon>Coriobacteriia</taxon>
        <taxon>Eggerthellales</taxon>
        <taxon>Eggerthellaceae</taxon>
        <taxon>Eggerthellaceae incertae sedis</taxon>
        <taxon>Candidatus Aveggerthella</taxon>
    </lineage>
</organism>
<name>A0A9D1A1E5_9ACTN</name>
<dbReference type="InterPro" id="IPR005311">
    <property type="entry name" value="PBP_dimer"/>
</dbReference>
<keyword evidence="4" id="KW-1003">Cell membrane</keyword>
<dbReference type="PANTHER" id="PTHR30627">
    <property type="entry name" value="PEPTIDOGLYCAN D,D-TRANSPEPTIDASE"/>
    <property type="match status" value="1"/>
</dbReference>
<evidence type="ECO:0000256" key="11">
    <source>
        <dbReference type="ARBA" id="ARBA00022989"/>
    </source>
</evidence>
<dbReference type="GO" id="GO:0005886">
    <property type="term" value="C:plasma membrane"/>
    <property type="evidence" value="ECO:0007669"/>
    <property type="project" value="UniProtKB-SubCell"/>
</dbReference>
<feature type="domain" description="Penicillin-binding protein transpeptidase" evidence="16">
    <location>
        <begin position="341"/>
        <end position="674"/>
    </location>
</feature>
<keyword evidence="10" id="KW-0573">Peptidoglycan synthesis</keyword>
<feature type="region of interest" description="Disordered" evidence="14">
    <location>
        <begin position="51"/>
        <end position="70"/>
    </location>
</feature>
<dbReference type="AlphaFoldDB" id="A0A9D1A1E5"/>
<dbReference type="Gene3D" id="3.40.710.10">
    <property type="entry name" value="DD-peptidase/beta-lactamase superfamily"/>
    <property type="match status" value="1"/>
</dbReference>
<dbReference type="InterPro" id="IPR036138">
    <property type="entry name" value="PBP_dimer_sf"/>
</dbReference>
<evidence type="ECO:0000256" key="8">
    <source>
        <dbReference type="ARBA" id="ARBA00022801"/>
    </source>
</evidence>
<dbReference type="SUPFAM" id="SSF56601">
    <property type="entry name" value="beta-lactamase/transpeptidase-like"/>
    <property type="match status" value="1"/>
</dbReference>
<comment type="similarity">
    <text evidence="3">Belongs to the transpeptidase family.</text>
</comment>
<evidence type="ECO:0000259" key="17">
    <source>
        <dbReference type="Pfam" id="PF03717"/>
    </source>
</evidence>
<dbReference type="Pfam" id="PF03717">
    <property type="entry name" value="PBP_dimer"/>
    <property type="match status" value="1"/>
</dbReference>
<dbReference type="Proteomes" id="UP000824261">
    <property type="component" value="Unassembled WGS sequence"/>
</dbReference>
<dbReference type="PANTHER" id="PTHR30627:SF2">
    <property type="entry name" value="PEPTIDOGLYCAN D,D-TRANSPEPTIDASE MRDA"/>
    <property type="match status" value="1"/>
</dbReference>
<evidence type="ECO:0000256" key="7">
    <source>
        <dbReference type="ARBA" id="ARBA00022692"/>
    </source>
</evidence>
<feature type="transmembrane region" description="Helical" evidence="15">
    <location>
        <begin position="6"/>
        <end position="25"/>
    </location>
</feature>
<evidence type="ECO:0000256" key="5">
    <source>
        <dbReference type="ARBA" id="ARBA00022519"/>
    </source>
</evidence>
<dbReference type="InterPro" id="IPR050515">
    <property type="entry name" value="Beta-lactam/transpept"/>
</dbReference>
<dbReference type="InterPro" id="IPR012338">
    <property type="entry name" value="Beta-lactam/transpept-like"/>
</dbReference>
<proteinExistence type="inferred from homology"/>
<sequence length="694" mass="74307">MLQAIIAGLVTLIVLVVGVLIVFNVRSSRSEQRAKSSLHYASIRSVGVSAETPRTANGTRPAHVQEGSRPGTVPAEAVRSRFTAVFILLAIVFGSLAAKLWSLQILQSEQYRRQADENRYTTVMTPAPRGVIYDRNGVALVTNRTSLTVLADAEVANDRDVLLRLSALLGLPYGVVRQRAQDTTGGAQSQRVIASDVDLRNIAFISEHQDAFPGVTTEARTDRIYPYGALAAHALGYVQTVSESDLENMSPGQELEMGDMVGRSGAEQSFESLLAGDHGVRQLVADAEGNVRQVVSEIPPTKGNDVYLTIDAKVQTVADQALAELVAPGGAFGSGTGTAAAIVCMDATNGDIIAMSSYPTYNPADFVHGISDERYDAYNNNEYHPLNNRVISGEYAAGSTYKAFTGLAGMEYGFATPSTAWTCSGTWTGFGEEYAQDCWDLNGHGTIDLRTGVVVSCDTVFYEIAKNFYLNRESIGEDAMQNVIKEFGFGRATGIDLAGEAVGRVPTPQWKREYYADAPEEQTWLPGDSTNMVIGQGNVLVTPMQLAVGYVGVATGRLLQPHIFKEARNSEGNVVLTAQTVETGVPNIEQDYYDYMRDALHGMATEDSTVAPLFAERGISAASKTGTAEVFGKEDFALFACYAPYEDPKYVVACVVEEGIGGTSAAAPVSVDVMAAALSALDGTLETQPTVFSA</sequence>
<dbReference type="InterPro" id="IPR017790">
    <property type="entry name" value="Penicillin-binding_protein_2"/>
</dbReference>
<keyword evidence="8 18" id="KW-0378">Hydrolase</keyword>
<evidence type="ECO:0000313" key="19">
    <source>
        <dbReference type="Proteomes" id="UP000824261"/>
    </source>
</evidence>
<evidence type="ECO:0000256" key="9">
    <source>
        <dbReference type="ARBA" id="ARBA00022960"/>
    </source>
</evidence>
<dbReference type="GO" id="GO:0071555">
    <property type="term" value="P:cell wall organization"/>
    <property type="evidence" value="ECO:0007669"/>
    <property type="project" value="UniProtKB-KW"/>
</dbReference>
<evidence type="ECO:0000256" key="1">
    <source>
        <dbReference type="ARBA" id="ARBA00004167"/>
    </source>
</evidence>
<dbReference type="GO" id="GO:0071972">
    <property type="term" value="F:peptidoglycan L,D-transpeptidase activity"/>
    <property type="evidence" value="ECO:0007669"/>
    <property type="project" value="TreeGrafter"/>
</dbReference>
<keyword evidence="5" id="KW-0997">Cell inner membrane</keyword>
<evidence type="ECO:0000256" key="4">
    <source>
        <dbReference type="ARBA" id="ARBA00022475"/>
    </source>
</evidence>
<feature type="domain" description="Penicillin-binding protein dimerisation" evidence="17">
    <location>
        <begin position="125"/>
        <end position="293"/>
    </location>
</feature>
<dbReference type="EMBL" id="DVGB01000106">
    <property type="protein sequence ID" value="HIR02302.1"/>
    <property type="molecule type" value="Genomic_DNA"/>
</dbReference>
<feature type="transmembrane region" description="Helical" evidence="15">
    <location>
        <begin position="82"/>
        <end position="103"/>
    </location>
</feature>
<keyword evidence="9" id="KW-0133">Cell shape</keyword>
<keyword evidence="11 15" id="KW-1133">Transmembrane helix</keyword>
<dbReference type="EC" id="3.4.16.4" evidence="18"/>
<evidence type="ECO:0000256" key="2">
    <source>
        <dbReference type="ARBA" id="ARBA00004236"/>
    </source>
</evidence>
<reference evidence="18" key="1">
    <citation type="submission" date="2020-10" db="EMBL/GenBank/DDBJ databases">
        <authorList>
            <person name="Gilroy R."/>
        </authorList>
    </citation>
    <scope>NUCLEOTIDE SEQUENCE</scope>
    <source>
        <strain evidence="18">ChiGjej1B1-2707</strain>
    </source>
</reference>
<protein>
    <submittedName>
        <fullName evidence="18">Penicillin-binding protein 2</fullName>
        <ecNumber evidence="18">3.4.16.4</ecNumber>
    </submittedName>
</protein>
<dbReference type="GO" id="GO:0008658">
    <property type="term" value="F:penicillin binding"/>
    <property type="evidence" value="ECO:0007669"/>
    <property type="project" value="InterPro"/>
</dbReference>
<gene>
    <name evidence="18" type="primary">mrdA</name>
    <name evidence="18" type="ORF">IAA69_08605</name>
</gene>
<evidence type="ECO:0000313" key="18">
    <source>
        <dbReference type="EMBL" id="HIR02302.1"/>
    </source>
</evidence>
<comment type="subcellular location">
    <subcellularLocation>
        <location evidence="2">Cell membrane</location>
    </subcellularLocation>
    <subcellularLocation>
        <location evidence="1">Membrane</location>
        <topology evidence="1">Single-pass membrane protein</topology>
    </subcellularLocation>
</comment>
<dbReference type="Gene3D" id="3.90.1310.10">
    <property type="entry name" value="Penicillin-binding protein 2a (Domain 2)"/>
    <property type="match status" value="1"/>
</dbReference>
<dbReference type="GO" id="GO:0008360">
    <property type="term" value="P:regulation of cell shape"/>
    <property type="evidence" value="ECO:0007669"/>
    <property type="project" value="UniProtKB-KW"/>
</dbReference>
<dbReference type="NCBIfam" id="TIGR03423">
    <property type="entry name" value="pbp2_mrdA"/>
    <property type="match status" value="1"/>
</dbReference>
<evidence type="ECO:0000256" key="14">
    <source>
        <dbReference type="SAM" id="MobiDB-lite"/>
    </source>
</evidence>
<keyword evidence="6" id="KW-0645">Protease</keyword>
<keyword evidence="7 15" id="KW-0812">Transmembrane</keyword>
<reference evidence="18" key="2">
    <citation type="journal article" date="2021" name="PeerJ">
        <title>Extensive microbial diversity within the chicken gut microbiome revealed by metagenomics and culture.</title>
        <authorList>
            <person name="Gilroy R."/>
            <person name="Ravi A."/>
            <person name="Getino M."/>
            <person name="Pursley I."/>
            <person name="Horton D.L."/>
            <person name="Alikhan N.F."/>
            <person name="Baker D."/>
            <person name="Gharbi K."/>
            <person name="Hall N."/>
            <person name="Watson M."/>
            <person name="Adriaenssens E.M."/>
            <person name="Foster-Nyarko E."/>
            <person name="Jarju S."/>
            <person name="Secka A."/>
            <person name="Antonio M."/>
            <person name="Oren A."/>
            <person name="Chaudhuri R.R."/>
            <person name="La Ragione R."/>
            <person name="Hildebrand F."/>
            <person name="Pallen M.J."/>
        </authorList>
    </citation>
    <scope>NUCLEOTIDE SEQUENCE</scope>
    <source>
        <strain evidence="18">ChiGjej1B1-2707</strain>
    </source>
</reference>
<keyword evidence="18" id="KW-0121">Carboxypeptidase</keyword>
<evidence type="ECO:0000256" key="10">
    <source>
        <dbReference type="ARBA" id="ARBA00022984"/>
    </source>
</evidence>
<evidence type="ECO:0000256" key="3">
    <source>
        <dbReference type="ARBA" id="ARBA00007171"/>
    </source>
</evidence>
<evidence type="ECO:0000256" key="6">
    <source>
        <dbReference type="ARBA" id="ARBA00022670"/>
    </source>
</evidence>
<dbReference type="GO" id="GO:0006508">
    <property type="term" value="P:proteolysis"/>
    <property type="evidence" value="ECO:0007669"/>
    <property type="project" value="UniProtKB-KW"/>
</dbReference>
<dbReference type="SUPFAM" id="SSF56519">
    <property type="entry name" value="Penicillin binding protein dimerisation domain"/>
    <property type="match status" value="1"/>
</dbReference>
<accession>A0A9D1A1E5</accession>
<keyword evidence="12 15" id="KW-0472">Membrane</keyword>
<dbReference type="GO" id="GO:0009252">
    <property type="term" value="P:peptidoglycan biosynthetic process"/>
    <property type="evidence" value="ECO:0007669"/>
    <property type="project" value="UniProtKB-KW"/>
</dbReference>
<dbReference type="Pfam" id="PF00905">
    <property type="entry name" value="Transpeptidase"/>
    <property type="match status" value="1"/>
</dbReference>
<keyword evidence="13" id="KW-0961">Cell wall biogenesis/degradation</keyword>
<evidence type="ECO:0000256" key="15">
    <source>
        <dbReference type="SAM" id="Phobius"/>
    </source>
</evidence>
<comment type="caution">
    <text evidence="18">The sequence shown here is derived from an EMBL/GenBank/DDBJ whole genome shotgun (WGS) entry which is preliminary data.</text>
</comment>
<evidence type="ECO:0000259" key="16">
    <source>
        <dbReference type="Pfam" id="PF00905"/>
    </source>
</evidence>